<accession>A0ABW3UJP5</accession>
<evidence type="ECO:0000313" key="1">
    <source>
        <dbReference type="EMBL" id="MFD1220509.1"/>
    </source>
</evidence>
<keyword evidence="2" id="KW-1185">Reference proteome</keyword>
<dbReference type="Gene3D" id="3.40.630.30">
    <property type="match status" value="1"/>
</dbReference>
<comment type="caution">
    <text evidence="1">The sequence shown here is derived from an EMBL/GenBank/DDBJ whole genome shotgun (WGS) entry which is preliminary data.</text>
</comment>
<dbReference type="InterPro" id="IPR016181">
    <property type="entry name" value="Acyl_CoA_acyltransferase"/>
</dbReference>
<dbReference type="RefSeq" id="WP_345587145.1">
    <property type="nucleotide sequence ID" value="NZ_BAABJG010000006.1"/>
</dbReference>
<dbReference type="EMBL" id="JBHTLU010000013">
    <property type="protein sequence ID" value="MFD1220509.1"/>
    <property type="molecule type" value="Genomic_DNA"/>
</dbReference>
<proteinExistence type="predicted"/>
<sequence length="239" mass="26734">MSDKEAIRLTARDLMELHVEALFTCDSNKRLWLINEPWPGEAQAPRFFLGCTIEGGTLCRFRHDVPEELIEQLEALCTDEPLVTDLRTKPKHFETYMALLHGERFTMGPCFQIPDKLTPSMQVVTITRDNGMDYLRNGFEWLLSEIDYAQPCVALVREGQAVSICRSVRITLKAHEAGLETLEAFRGQGYAAEAVAGWAAAVRESGALPLYSTSWDNLASQSVARKTALSLYGANFTIT</sequence>
<organism evidence="1 2">
    <name type="scientific">Paenibacillus vulneris</name>
    <dbReference type="NCBI Taxonomy" id="1133364"/>
    <lineage>
        <taxon>Bacteria</taxon>
        <taxon>Bacillati</taxon>
        <taxon>Bacillota</taxon>
        <taxon>Bacilli</taxon>
        <taxon>Bacillales</taxon>
        <taxon>Paenibacillaceae</taxon>
        <taxon>Paenibacillus</taxon>
    </lineage>
</organism>
<protein>
    <submittedName>
        <fullName evidence="1">Kasugamycin N-acetyltransferase AAC(2')-IIb</fullName>
    </submittedName>
</protein>
<dbReference type="Proteomes" id="UP001597180">
    <property type="component" value="Unassembled WGS sequence"/>
</dbReference>
<gene>
    <name evidence="1" type="primary">aac(2')-IIb</name>
    <name evidence="1" type="ORF">ACFQ4B_10285</name>
</gene>
<evidence type="ECO:0000313" key="2">
    <source>
        <dbReference type="Proteomes" id="UP001597180"/>
    </source>
</evidence>
<reference evidence="2" key="1">
    <citation type="journal article" date="2019" name="Int. J. Syst. Evol. Microbiol.">
        <title>The Global Catalogue of Microorganisms (GCM) 10K type strain sequencing project: providing services to taxonomists for standard genome sequencing and annotation.</title>
        <authorList>
            <consortium name="The Broad Institute Genomics Platform"/>
            <consortium name="The Broad Institute Genome Sequencing Center for Infectious Disease"/>
            <person name="Wu L."/>
            <person name="Ma J."/>
        </authorList>
    </citation>
    <scope>NUCLEOTIDE SEQUENCE [LARGE SCALE GENOMIC DNA]</scope>
    <source>
        <strain evidence="2">CCUG 53270</strain>
    </source>
</reference>
<dbReference type="SUPFAM" id="SSF55729">
    <property type="entry name" value="Acyl-CoA N-acyltransferases (Nat)"/>
    <property type="match status" value="1"/>
</dbReference>
<name>A0ABW3UJP5_9BACL</name>
<dbReference type="NCBIfam" id="NF033472">
    <property type="entry name" value="AAC_2p_IIb"/>
    <property type="match status" value="1"/>
</dbReference>